<dbReference type="AlphaFoldDB" id="V6LUQ3"/>
<accession>V6LUQ3</accession>
<dbReference type="InterPro" id="IPR004551">
    <property type="entry name" value="Dphthn_synthase"/>
</dbReference>
<evidence type="ECO:0000256" key="1">
    <source>
        <dbReference type="ARBA" id="ARBA00004006"/>
    </source>
</evidence>
<dbReference type="OrthoDB" id="2516at2759"/>
<feature type="binding site" evidence="9">
    <location>
        <position position="9"/>
    </location>
    <ligand>
        <name>S-adenosyl-L-methionine</name>
        <dbReference type="ChEBI" id="CHEBI:59789"/>
    </ligand>
</feature>
<dbReference type="PANTHER" id="PTHR10882">
    <property type="entry name" value="DIPHTHINE SYNTHASE"/>
    <property type="match status" value="1"/>
</dbReference>
<protein>
    <recommendedName>
        <fullName evidence="4">diphthine methyl ester synthase</fullName>
        <ecNumber evidence="4">2.1.1.314</ecNumber>
    </recommendedName>
</protein>
<dbReference type="GO" id="GO:0017183">
    <property type="term" value="P:protein histidyl modification to diphthamide"/>
    <property type="evidence" value="ECO:0007669"/>
    <property type="project" value="UniProtKB-UniPathway"/>
</dbReference>
<dbReference type="Gene3D" id="3.40.1010.10">
    <property type="entry name" value="Cobalt-precorrin-4 Transmethylase, Domain 1"/>
    <property type="match status" value="1"/>
</dbReference>
<evidence type="ECO:0000313" key="13">
    <source>
        <dbReference type="Proteomes" id="UP000018208"/>
    </source>
</evidence>
<dbReference type="InterPro" id="IPR014776">
    <property type="entry name" value="4pyrrole_Mease_sub2"/>
</dbReference>
<dbReference type="PIRSF" id="PIRSF036432">
    <property type="entry name" value="Diphthine_synth"/>
    <property type="match status" value="1"/>
</dbReference>
<keyword evidence="13" id="KW-1185">Reference proteome</keyword>
<dbReference type="Pfam" id="PF00590">
    <property type="entry name" value="TP_methylase"/>
    <property type="match status" value="1"/>
</dbReference>
<gene>
    <name evidence="11" type="ORF">SS50377_12421</name>
    <name evidence="12" type="ORF">SS50377_26925</name>
</gene>
<feature type="binding site" evidence="9">
    <location>
        <position position="87"/>
    </location>
    <ligand>
        <name>S-adenosyl-L-methionine</name>
        <dbReference type="ChEBI" id="CHEBI:59789"/>
    </ligand>
</feature>
<dbReference type="GO" id="GO:0141133">
    <property type="term" value="F:diphthine methyl ester synthase activity"/>
    <property type="evidence" value="ECO:0007669"/>
    <property type="project" value="UniProtKB-EC"/>
</dbReference>
<dbReference type="PANTHER" id="PTHR10882:SF0">
    <property type="entry name" value="DIPHTHINE METHYL ESTER SYNTHASE"/>
    <property type="match status" value="1"/>
</dbReference>
<comment type="function">
    <text evidence="1">S-adenosyl-L-methionine-dependent methyltransferase that catalyzes four methylations of the modified target histidine residue in translation elongation factor 2 (EF-2), to form an intermediate called diphthine methyl ester. The four successive methylation reactions represent the second step of diphthamide biosynthesis.</text>
</comment>
<evidence type="ECO:0000313" key="12">
    <source>
        <dbReference type="EMBL" id="KAH0570639.1"/>
    </source>
</evidence>
<proteinExistence type="inferred from homology"/>
<organism evidence="11">
    <name type="scientific">Spironucleus salmonicida</name>
    <dbReference type="NCBI Taxonomy" id="348837"/>
    <lineage>
        <taxon>Eukaryota</taxon>
        <taxon>Metamonada</taxon>
        <taxon>Diplomonadida</taxon>
        <taxon>Hexamitidae</taxon>
        <taxon>Hexamitinae</taxon>
        <taxon>Spironucleus</taxon>
    </lineage>
</organism>
<feature type="domain" description="Tetrapyrrole methylase" evidence="10">
    <location>
        <begin position="1"/>
        <end position="160"/>
    </location>
</feature>
<dbReference type="GO" id="GO:0032259">
    <property type="term" value="P:methylation"/>
    <property type="evidence" value="ECO:0007669"/>
    <property type="project" value="UniProtKB-KW"/>
</dbReference>
<evidence type="ECO:0000256" key="2">
    <source>
        <dbReference type="ARBA" id="ARBA00005156"/>
    </source>
</evidence>
<keyword evidence="7 9" id="KW-0949">S-adenosyl-L-methionine</keyword>
<comment type="pathway">
    <text evidence="2">Protein modification; peptidyl-diphthamide biosynthesis.</text>
</comment>
<dbReference type="InterPro" id="IPR035996">
    <property type="entry name" value="4pyrrol_Methylase_sf"/>
</dbReference>
<evidence type="ECO:0000313" key="11">
    <source>
        <dbReference type="EMBL" id="EST47436.1"/>
    </source>
</evidence>
<dbReference type="SUPFAM" id="SSF53790">
    <property type="entry name" value="Tetrapyrrole methylase"/>
    <property type="match status" value="1"/>
</dbReference>
<dbReference type="Proteomes" id="UP000018208">
    <property type="component" value="Unassembled WGS sequence"/>
</dbReference>
<name>V6LUQ3_9EUKA</name>
<evidence type="ECO:0000256" key="7">
    <source>
        <dbReference type="ARBA" id="ARBA00022691"/>
    </source>
</evidence>
<dbReference type="Gene3D" id="3.30.950.10">
    <property type="entry name" value="Methyltransferase, Cobalt-precorrin-4 Transmethylase, Domain 2"/>
    <property type="match status" value="1"/>
</dbReference>
<sequence>MLYFIGTGLTPDSLSLRALKIIKSCDTIFLDAYTSILVSFEQMKELLEETLENREIQQADRKLIETEEYKILDPARDRNVALLVVGDAMCATTHSDLYLRAVKQGIQVKVIPNASIINSIAASGVEIYKVGRTISVPFFDENIRPASFVDKIVQNYNMGLHSLMLMDIKTKEMNIKAYIKGVERYDPPRYMLSNLCAKQIVEVLNEKKFESKFNIDSLAVALMRVGTDAEKYLCAPIKTMAMLPDEIMGEPLHSVLVLGNDISDMEAQMFNLFAYDDETKQILKNFMLD</sequence>
<evidence type="ECO:0000256" key="4">
    <source>
        <dbReference type="ARBA" id="ARBA00011927"/>
    </source>
</evidence>
<dbReference type="InterPro" id="IPR014777">
    <property type="entry name" value="4pyrrole_Mease_sub1"/>
</dbReference>
<dbReference type="NCBIfam" id="TIGR00522">
    <property type="entry name" value="dph5"/>
    <property type="match status" value="1"/>
</dbReference>
<dbReference type="EC" id="2.1.1.314" evidence="4"/>
<dbReference type="UniPathway" id="UPA00559"/>
<reference evidence="11 12" key="1">
    <citation type="journal article" date="2014" name="PLoS Genet.">
        <title>The Genome of Spironucleus salmonicida Highlights a Fish Pathogen Adapted to Fluctuating Environments.</title>
        <authorList>
            <person name="Xu F."/>
            <person name="Jerlstrom-Hultqvist J."/>
            <person name="Einarsson E."/>
            <person name="Astvaldsson A."/>
            <person name="Svard S.G."/>
            <person name="Andersson J.O."/>
        </authorList>
    </citation>
    <scope>NUCLEOTIDE SEQUENCE</scope>
    <source>
        <strain evidence="12">ATCC 50377</strain>
    </source>
</reference>
<reference evidence="12" key="2">
    <citation type="submission" date="2020-12" db="EMBL/GenBank/DDBJ databases">
        <title>New Spironucleus salmonicida genome in near-complete chromosomes.</title>
        <authorList>
            <person name="Xu F."/>
            <person name="Kurt Z."/>
            <person name="Jimenez-Gonzalez A."/>
            <person name="Astvaldsson A."/>
            <person name="Andersson J.O."/>
            <person name="Svard S.G."/>
        </authorList>
    </citation>
    <scope>NUCLEOTIDE SEQUENCE</scope>
    <source>
        <strain evidence="12">ATCC 50377</strain>
    </source>
</reference>
<dbReference type="EMBL" id="KI546040">
    <property type="protein sequence ID" value="EST47436.1"/>
    <property type="molecule type" value="Genomic_DNA"/>
</dbReference>
<keyword evidence="5" id="KW-0489">Methyltransferase</keyword>
<comment type="similarity">
    <text evidence="3">Belongs to the diphthine synthase family.</text>
</comment>
<evidence type="ECO:0000259" key="10">
    <source>
        <dbReference type="Pfam" id="PF00590"/>
    </source>
</evidence>
<dbReference type="EMBL" id="AUWU02000007">
    <property type="protein sequence ID" value="KAH0570639.1"/>
    <property type="molecule type" value="Genomic_DNA"/>
</dbReference>
<evidence type="ECO:0000256" key="5">
    <source>
        <dbReference type="ARBA" id="ARBA00022603"/>
    </source>
</evidence>
<keyword evidence="6" id="KW-0808">Transferase</keyword>
<evidence type="ECO:0000256" key="9">
    <source>
        <dbReference type="PIRSR" id="PIRSR036432-1"/>
    </source>
</evidence>
<dbReference type="CDD" id="cd11647">
    <property type="entry name" value="DHP5_DphB"/>
    <property type="match status" value="1"/>
</dbReference>
<evidence type="ECO:0000256" key="8">
    <source>
        <dbReference type="ARBA" id="ARBA00048752"/>
    </source>
</evidence>
<comment type="catalytic activity">
    <reaction evidence="8">
        <text>2-[(3S)-amino-3-carboxypropyl]-L-histidyl-[translation elongation factor 2] + 4 S-adenosyl-L-methionine = diphthine methyl ester-[translation elongation factor 2] + 4 S-adenosyl-L-homocysteine + 3 H(+)</text>
        <dbReference type="Rhea" id="RHEA:42652"/>
        <dbReference type="Rhea" id="RHEA-COMP:9749"/>
        <dbReference type="Rhea" id="RHEA-COMP:10173"/>
        <dbReference type="ChEBI" id="CHEBI:15378"/>
        <dbReference type="ChEBI" id="CHEBI:57856"/>
        <dbReference type="ChEBI" id="CHEBI:59789"/>
        <dbReference type="ChEBI" id="CHEBI:73995"/>
        <dbReference type="ChEBI" id="CHEBI:79005"/>
        <dbReference type="EC" id="2.1.1.314"/>
    </reaction>
</comment>
<dbReference type="VEuPathDB" id="GiardiaDB:SS50377_26925"/>
<evidence type="ECO:0000256" key="6">
    <source>
        <dbReference type="ARBA" id="ARBA00022679"/>
    </source>
</evidence>
<feature type="binding site" evidence="9">
    <location>
        <begin position="115"/>
        <end position="116"/>
    </location>
    <ligand>
        <name>S-adenosyl-L-methionine</name>
        <dbReference type="ChEBI" id="CHEBI:59789"/>
    </ligand>
</feature>
<dbReference type="InterPro" id="IPR000878">
    <property type="entry name" value="4pyrrol_Mease"/>
</dbReference>
<evidence type="ECO:0000256" key="3">
    <source>
        <dbReference type="ARBA" id="ARBA00006729"/>
    </source>
</evidence>